<dbReference type="SMART" id="SM00449">
    <property type="entry name" value="SPRY"/>
    <property type="match status" value="1"/>
</dbReference>
<dbReference type="GO" id="GO:0005634">
    <property type="term" value="C:nucleus"/>
    <property type="evidence" value="ECO:0007669"/>
    <property type="project" value="UniProtKB-SubCell"/>
</dbReference>
<feature type="coiled-coil region" evidence="5">
    <location>
        <begin position="74"/>
        <end position="103"/>
    </location>
</feature>
<evidence type="ECO:0000313" key="9">
    <source>
        <dbReference type="EMBL" id="MBW22195.1"/>
    </source>
</evidence>
<feature type="compositionally biased region" description="Low complexity" evidence="6">
    <location>
        <begin position="1160"/>
        <end position="1185"/>
    </location>
</feature>
<dbReference type="Pfam" id="PF02037">
    <property type="entry name" value="SAP"/>
    <property type="match status" value="1"/>
</dbReference>
<feature type="compositionally biased region" description="Polar residues" evidence="6">
    <location>
        <begin position="943"/>
        <end position="968"/>
    </location>
</feature>
<dbReference type="InterPro" id="IPR036361">
    <property type="entry name" value="SAP_dom_sf"/>
</dbReference>
<dbReference type="AlphaFoldDB" id="A0A2M3Z109"/>
<feature type="region of interest" description="Disordered" evidence="6">
    <location>
        <begin position="1154"/>
        <end position="1201"/>
    </location>
</feature>
<dbReference type="InterPro" id="IPR035778">
    <property type="entry name" value="SPRY_hnRNP_U"/>
</dbReference>
<feature type="compositionally biased region" description="Polar residues" evidence="6">
    <location>
        <begin position="268"/>
        <end position="280"/>
    </location>
</feature>
<evidence type="ECO:0000259" key="7">
    <source>
        <dbReference type="PROSITE" id="PS50188"/>
    </source>
</evidence>
<dbReference type="SUPFAM" id="SSF68906">
    <property type="entry name" value="SAP domain"/>
    <property type="match status" value="1"/>
</dbReference>
<dbReference type="PROSITE" id="PS50188">
    <property type="entry name" value="B302_SPRY"/>
    <property type="match status" value="1"/>
</dbReference>
<evidence type="ECO:0000256" key="3">
    <source>
        <dbReference type="ARBA" id="ARBA00022553"/>
    </source>
</evidence>
<dbReference type="CDD" id="cd12884">
    <property type="entry name" value="SPRY_hnRNP"/>
    <property type="match status" value="1"/>
</dbReference>
<dbReference type="Pfam" id="PF13671">
    <property type="entry name" value="AAA_33"/>
    <property type="match status" value="1"/>
</dbReference>
<feature type="compositionally biased region" description="Polar residues" evidence="6">
    <location>
        <begin position="405"/>
        <end position="415"/>
    </location>
</feature>
<keyword evidence="5" id="KW-0175">Coiled coil</keyword>
<feature type="compositionally biased region" description="Basic and acidic residues" evidence="6">
    <location>
        <begin position="355"/>
        <end position="378"/>
    </location>
</feature>
<evidence type="ECO:0000259" key="8">
    <source>
        <dbReference type="PROSITE" id="PS50800"/>
    </source>
</evidence>
<feature type="compositionally biased region" description="Low complexity" evidence="6">
    <location>
        <begin position="379"/>
        <end position="390"/>
    </location>
</feature>
<feature type="compositionally biased region" description="Basic and acidic residues" evidence="6">
    <location>
        <begin position="693"/>
        <end position="710"/>
    </location>
</feature>
<dbReference type="PANTHER" id="PTHR12381:SF56">
    <property type="entry name" value="B30.2_SPRY DOMAIN-CONTAINING PROTEIN-RELATED"/>
    <property type="match status" value="1"/>
</dbReference>
<feature type="domain" description="B30.2/SPRY" evidence="7">
    <location>
        <begin position="418"/>
        <end position="623"/>
    </location>
</feature>
<dbReference type="PANTHER" id="PTHR12381">
    <property type="entry name" value="HETEROGENEOUS NUCLEAR RIBONUCLEOPROTEIN U FAMILY MEMBER"/>
    <property type="match status" value="1"/>
</dbReference>
<keyword evidence="2" id="KW-0488">Methylation</keyword>
<proteinExistence type="predicted"/>
<dbReference type="SUPFAM" id="SSF52540">
    <property type="entry name" value="P-loop containing nucleoside triphosphate hydrolases"/>
    <property type="match status" value="1"/>
</dbReference>
<feature type="compositionally biased region" description="Gly residues" evidence="6">
    <location>
        <begin position="976"/>
        <end position="1003"/>
    </location>
</feature>
<evidence type="ECO:0000256" key="2">
    <source>
        <dbReference type="ARBA" id="ARBA00022481"/>
    </source>
</evidence>
<dbReference type="GO" id="GO:0003723">
    <property type="term" value="F:RNA binding"/>
    <property type="evidence" value="ECO:0007669"/>
    <property type="project" value="TreeGrafter"/>
</dbReference>
<keyword evidence="4" id="KW-0539">Nucleus</keyword>
<dbReference type="SUPFAM" id="SSF49899">
    <property type="entry name" value="Concanavalin A-like lectins/glucanases"/>
    <property type="match status" value="1"/>
</dbReference>
<dbReference type="SMART" id="SM00513">
    <property type="entry name" value="SAP"/>
    <property type="match status" value="1"/>
</dbReference>
<feature type="compositionally biased region" description="Basic residues" evidence="6">
    <location>
        <begin position="1021"/>
        <end position="1032"/>
    </location>
</feature>
<feature type="compositionally biased region" description="Basic and acidic residues" evidence="6">
    <location>
        <begin position="327"/>
        <end position="341"/>
    </location>
</feature>
<dbReference type="InterPro" id="IPR003034">
    <property type="entry name" value="SAP_dom"/>
</dbReference>
<feature type="compositionally biased region" description="Low complexity" evidence="6">
    <location>
        <begin position="299"/>
        <end position="312"/>
    </location>
</feature>
<accession>A0A2M3Z109</accession>
<feature type="compositionally biased region" description="Low complexity" evidence="6">
    <location>
        <begin position="1107"/>
        <end position="1131"/>
    </location>
</feature>
<evidence type="ECO:0000256" key="1">
    <source>
        <dbReference type="ARBA" id="ARBA00004123"/>
    </source>
</evidence>
<dbReference type="InterPro" id="IPR027417">
    <property type="entry name" value="P-loop_NTPase"/>
</dbReference>
<feature type="compositionally biased region" description="Gly residues" evidence="6">
    <location>
        <begin position="1054"/>
        <end position="1063"/>
    </location>
</feature>
<evidence type="ECO:0000256" key="6">
    <source>
        <dbReference type="SAM" id="MobiDB-lite"/>
    </source>
</evidence>
<protein>
    <submittedName>
        <fullName evidence="9">Putative scaffold/matrix specific factor hnrnp-u/saf-a</fullName>
    </submittedName>
</protein>
<dbReference type="Gene3D" id="3.40.50.300">
    <property type="entry name" value="P-loop containing nucleotide triphosphate hydrolases"/>
    <property type="match status" value="1"/>
</dbReference>
<dbReference type="Pfam" id="PF00622">
    <property type="entry name" value="SPRY"/>
    <property type="match status" value="1"/>
</dbReference>
<dbReference type="Gene3D" id="1.10.720.30">
    <property type="entry name" value="SAP domain"/>
    <property type="match status" value="1"/>
</dbReference>
<sequence length="1201" mass="131660">MDLAKLKVADLKAELAARNLDTKGVKAVLLERLKEALEREANAAGTAVNVAMGGEQQLFQAQHQQMMLQQQMFAQQQQQLYLQQQLQLQQEQQQLLLQQQQQQQQQNIIQSEVPPYQETPPQQDHAIEDLSMPSKRVDTPVRRSRRRSATRSPSPTNSLGEHSTPAASLLGSARKRGRSRSMTKSPSPQRLAEVAPSLEAVQEEPEPPVVAPVERPPSDIQPETVREESPPVVDTFAAAAVEQPEQAMSEDLEPVVAEPPCAMETDTDSTPAVLTESVNSEPEESQGHSENVSSDQLPEATAASTAAAVTEEPSPASDEQPSTVDTHSTEAETKPEPELGVKQEAPVQEPPAAQEVKKDAEDNVKSEKEDDGKEKKSEATTGKTETAATKDTNGGGSKQGKQSSEAGNKKQSQQNNVIEFVSEEIEPKLGDETDKQNATLSWYDSDLNLIISPDDLLSAKPLADGIFGLVWGGVRANRGVTGGRVFFEVLVGDEMQPATRSPFVPEGETCTPEIRIGWSIQPAASTPRRQLGESDRSYGYASDGQKVLGGTFEKYGGSYGKHDVIGAYLDLESQPCRIQYTLNRVRQGEAYEFDKESLEGAALFPHIYTKNLAFKVNFGTVAEGFPLTEKKVAEVKAEDPEKKPTDDATKAEGEGKEPKEESSEGKDDSETTKEEEKSATAAAAAAPPPPEEAEQKEVVADSTEADEKSTPEVVAVVESVPFDAEYRFVNDFAKQNEELIVRGHEGPSSRDCCELIMMIGLPGSGKTHWVNKYLADNSETPYTVLSVNSLLENMKVLAQPRDPSNTPQWQKIVEQLSRNTGRLIEIACKRRRNILIDQTNVFASEQKRRLKGFGGFKVRRAIAVVPEVEEYKRRYEQKVAKYGKEVPDSTLNTMKANIFVPSDELKWYTEIVFAELPEAEAKEAIKKLNEEGRKLMPPRRNRGQQSNRGPNQKNNGSSNANSGYTSRWNHNHRAQGGSGGQYGGNKTGNRYGGSSGSGSGGGYNNRYGSKSNDSHQYGGSGHHHQQQHHHHRTGGDYRSGGGNGYGRRDDHRSGGGYSGGGGNRYDSWNRNSGGYYNDRGYSNRGYNQQQDHSNNRYDARRRDRRGYNNGSGWNSQGGQQQQQQQWNNNYGNSGSNDMWYDWWQSNLKTLLHEGGGQNGGNASASSSSSAYWNQYNSSNNASSSSYGGGGYHAKGSGGSSN</sequence>
<feature type="region of interest" description="Disordered" evidence="6">
    <location>
        <begin position="929"/>
        <end position="1131"/>
    </location>
</feature>
<dbReference type="Gene3D" id="2.60.120.920">
    <property type="match status" value="1"/>
</dbReference>
<dbReference type="EMBL" id="GGFM01001444">
    <property type="protein sequence ID" value="MBW22195.1"/>
    <property type="molecule type" value="Transcribed_RNA"/>
</dbReference>
<feature type="domain" description="SAP" evidence="8">
    <location>
        <begin position="3"/>
        <end position="37"/>
    </location>
</feature>
<organism evidence="9">
    <name type="scientific">Anopheles braziliensis</name>
    <dbReference type="NCBI Taxonomy" id="58242"/>
    <lineage>
        <taxon>Eukaryota</taxon>
        <taxon>Metazoa</taxon>
        <taxon>Ecdysozoa</taxon>
        <taxon>Arthropoda</taxon>
        <taxon>Hexapoda</taxon>
        <taxon>Insecta</taxon>
        <taxon>Pterygota</taxon>
        <taxon>Neoptera</taxon>
        <taxon>Endopterygota</taxon>
        <taxon>Diptera</taxon>
        <taxon>Nematocera</taxon>
        <taxon>Culicoidea</taxon>
        <taxon>Culicidae</taxon>
        <taxon>Anophelinae</taxon>
        <taxon>Anopheles</taxon>
    </lineage>
</organism>
<feature type="region of interest" description="Disordered" evidence="6">
    <location>
        <begin position="635"/>
        <end position="712"/>
    </location>
</feature>
<evidence type="ECO:0000256" key="5">
    <source>
        <dbReference type="SAM" id="Coils"/>
    </source>
</evidence>
<feature type="compositionally biased region" description="Polar residues" evidence="6">
    <location>
        <begin position="317"/>
        <end position="326"/>
    </location>
</feature>
<evidence type="ECO:0000256" key="4">
    <source>
        <dbReference type="ARBA" id="ARBA00023242"/>
    </source>
</evidence>
<name>A0A2M3Z109_9DIPT</name>
<dbReference type="InterPro" id="IPR001870">
    <property type="entry name" value="B30.2/SPRY"/>
</dbReference>
<reference evidence="9" key="1">
    <citation type="submission" date="2018-01" db="EMBL/GenBank/DDBJ databases">
        <title>An insight into the sialome of Amazonian anophelines.</title>
        <authorList>
            <person name="Ribeiro J.M."/>
            <person name="Scarpassa V."/>
            <person name="Calvo E."/>
        </authorList>
    </citation>
    <scope>NUCLEOTIDE SEQUENCE</scope>
    <source>
        <tissue evidence="9">Salivary glands</tissue>
    </source>
</reference>
<dbReference type="InterPro" id="IPR013320">
    <property type="entry name" value="ConA-like_dom_sf"/>
</dbReference>
<feature type="compositionally biased region" description="Gly residues" evidence="6">
    <location>
        <begin position="1186"/>
        <end position="1201"/>
    </location>
</feature>
<feature type="compositionally biased region" description="Basic and acidic residues" evidence="6">
    <location>
        <begin position="635"/>
        <end position="678"/>
    </location>
</feature>
<dbReference type="GO" id="GO:0000380">
    <property type="term" value="P:alternative mRNA splicing, via spliceosome"/>
    <property type="evidence" value="ECO:0007669"/>
    <property type="project" value="TreeGrafter"/>
</dbReference>
<dbReference type="InterPro" id="IPR003877">
    <property type="entry name" value="SPRY_dom"/>
</dbReference>
<feature type="region of interest" description="Disordered" evidence="6">
    <location>
        <begin position="113"/>
        <end position="415"/>
    </location>
</feature>
<keyword evidence="3" id="KW-0597">Phosphoprotein</keyword>
<comment type="subcellular location">
    <subcellularLocation>
        <location evidence="1">Nucleus</location>
    </subcellularLocation>
</comment>
<dbReference type="PROSITE" id="PS50800">
    <property type="entry name" value="SAP"/>
    <property type="match status" value="1"/>
</dbReference>
<dbReference type="InterPro" id="IPR043136">
    <property type="entry name" value="B30.2/SPRY_sf"/>
</dbReference>